<dbReference type="OrthoDB" id="5295248at2"/>
<evidence type="ECO:0000313" key="2">
    <source>
        <dbReference type="Proteomes" id="UP000231637"/>
    </source>
</evidence>
<organism evidence="1 2">
    <name type="scientific">Mariprofundus ferrinatatus</name>
    <dbReference type="NCBI Taxonomy" id="1921087"/>
    <lineage>
        <taxon>Bacteria</taxon>
        <taxon>Pseudomonadati</taxon>
        <taxon>Pseudomonadota</taxon>
        <taxon>Candidatius Mariprofundia</taxon>
        <taxon>Mariprofundales</taxon>
        <taxon>Mariprofundaceae</taxon>
        <taxon>Mariprofundus</taxon>
    </lineage>
</organism>
<reference evidence="1 2" key="1">
    <citation type="submission" date="2016-12" db="EMBL/GenBank/DDBJ databases">
        <title>Isolation and genomic insights into novel planktonic Zetaproteobacteria from stratified waters of the Chesapeake Bay.</title>
        <authorList>
            <person name="McAllister S.M."/>
            <person name="Kato S."/>
            <person name="Chan C.S."/>
            <person name="Chiu B.K."/>
            <person name="Field E.K."/>
        </authorList>
    </citation>
    <scope>NUCLEOTIDE SEQUENCE [LARGE SCALE GENOMIC DNA]</scope>
    <source>
        <strain evidence="1 2">CP-8</strain>
    </source>
</reference>
<dbReference type="Proteomes" id="UP000231637">
    <property type="component" value="Chromosome"/>
</dbReference>
<evidence type="ECO:0000313" key="1">
    <source>
        <dbReference type="EMBL" id="ATX83018.1"/>
    </source>
</evidence>
<dbReference type="RefSeq" id="WP_157821341.1">
    <property type="nucleotide sequence ID" value="NZ_CP018800.1"/>
</dbReference>
<accession>A0A2K8L6T0</accession>
<dbReference type="KEGG" id="mfn:Ga0123462_2184"/>
<dbReference type="EMBL" id="CP018800">
    <property type="protein sequence ID" value="ATX83018.1"/>
    <property type="molecule type" value="Genomic_DNA"/>
</dbReference>
<gene>
    <name evidence="1" type="ORF">Ga0123462_2184</name>
</gene>
<evidence type="ECO:0008006" key="3">
    <source>
        <dbReference type="Google" id="ProtNLM"/>
    </source>
</evidence>
<proteinExistence type="predicted"/>
<dbReference type="PROSITE" id="PS51257">
    <property type="entry name" value="PROKAR_LIPOPROTEIN"/>
    <property type="match status" value="1"/>
</dbReference>
<name>A0A2K8L6T0_9PROT</name>
<protein>
    <recommendedName>
        <fullName evidence="3">Outer membrane protein assembly factor BamC</fullName>
    </recommendedName>
</protein>
<sequence length="200" mass="22120">MKNIIRPLLLIALLISLTGCDSMPKLFWSTDEGTGRPDYRSGGDVPLDVPPVLTETASSDTSQMPDGYSQAVAGKAVAVHARQYNADARHLFSAVEKAMLSLNIPVTSSDLQGGVVISEWIKKVLESPGLLAGLTGDSSPRATRHRYIVRVFRLEGEQQKSRLEVRTLHQEYRGHWVNSRNHDTDDVNLFGEIERQLALL</sequence>
<keyword evidence="2" id="KW-1185">Reference proteome</keyword>
<dbReference type="AlphaFoldDB" id="A0A2K8L6T0"/>